<keyword evidence="4" id="KW-0274">FAD</keyword>
<dbReference type="InterPro" id="IPR050346">
    <property type="entry name" value="FMO-like"/>
</dbReference>
<comment type="similarity">
    <text evidence="2">Belongs to the FAD-binding monooxygenase family.</text>
</comment>
<comment type="caution">
    <text evidence="8">The sequence shown here is derived from an EMBL/GenBank/DDBJ whole genome shotgun (WGS) entry which is preliminary data.</text>
</comment>
<feature type="transmembrane region" description="Helical" evidence="7">
    <location>
        <begin position="34"/>
        <end position="62"/>
    </location>
</feature>
<evidence type="ECO:0000256" key="5">
    <source>
        <dbReference type="ARBA" id="ARBA00023002"/>
    </source>
</evidence>
<dbReference type="GO" id="GO:0050660">
    <property type="term" value="F:flavin adenine dinucleotide binding"/>
    <property type="evidence" value="ECO:0007669"/>
    <property type="project" value="InterPro"/>
</dbReference>
<gene>
    <name evidence="8" type="ORF">CAE01nite_26770</name>
</gene>
<keyword evidence="3" id="KW-0285">Flavoprotein</keyword>
<dbReference type="Gene3D" id="3.50.50.60">
    <property type="entry name" value="FAD/NAD(P)-binding domain"/>
    <property type="match status" value="1"/>
</dbReference>
<sequence>MAARPLPELREPPVSTRYSELGTPPERWPWWAPAGWLLVAVSTVLLYAVFLVLSPLLLAYVLGRRLWVWRLRYHRLPEDLRIAVVGAGWSGLQCLQRFRELGVTQVDVFERYDDIGGTWNRNLRYHGLQIHGSMTVTSFAGFPYSDDPDVQGGKVMAEEVERYIRRYTEAHALRDRCQLATRVDGVSYRSADRTATLALTDLRTGSTRTSGPYDLVVWASMAAHGNVPRLPGSDSFRGRQLHTTQYSDEVFDDVVRDGRRVVVVGGGKAACDVVLGLRRAGHERYTWVMRKPYLFYRFEVLLHDASPLNRLRGLTYLATVLWTGVSQRLGALLHWSSGHLWTFGPSHADFSHFHGGVMCATQRRDLAGVPYVVGEPTRLSEDALVLRDGTELEADVVIWATGNKSGIDTLRLDRDGQPYVLDPETKLFNHFIVPELPVLASSTALWTTFGPMRATNAADLAVYSLCVRGERSTSQMQRSARRQLSSNSLTHSFLWAKDACWLQQWVLFHIDLLRQGITPLESFLKHALEVFVLSKETPLHFDLLPRTRSRATTRSAPPAAPHTKGSGA</sequence>
<evidence type="ECO:0000256" key="3">
    <source>
        <dbReference type="ARBA" id="ARBA00022630"/>
    </source>
</evidence>
<protein>
    <recommendedName>
        <fullName evidence="10">Monooxygenase</fullName>
    </recommendedName>
</protein>
<keyword evidence="9" id="KW-1185">Reference proteome</keyword>
<comment type="similarity">
    <text evidence="1">Belongs to the FMO family.</text>
</comment>
<evidence type="ECO:0000256" key="4">
    <source>
        <dbReference type="ARBA" id="ARBA00022827"/>
    </source>
</evidence>
<dbReference type="SUPFAM" id="SSF51905">
    <property type="entry name" value="FAD/NAD(P)-binding domain"/>
    <property type="match status" value="2"/>
</dbReference>
<evidence type="ECO:0000256" key="7">
    <source>
        <dbReference type="SAM" id="Phobius"/>
    </source>
</evidence>
<dbReference type="Pfam" id="PF00743">
    <property type="entry name" value="FMO-like"/>
    <property type="match status" value="1"/>
</dbReference>
<evidence type="ECO:0000313" key="8">
    <source>
        <dbReference type="EMBL" id="GEO34952.1"/>
    </source>
</evidence>
<dbReference type="PANTHER" id="PTHR23023">
    <property type="entry name" value="DIMETHYLANILINE MONOOXYGENASE"/>
    <property type="match status" value="1"/>
</dbReference>
<dbReference type="GO" id="GO:0050661">
    <property type="term" value="F:NADP binding"/>
    <property type="evidence" value="ECO:0007669"/>
    <property type="project" value="InterPro"/>
</dbReference>
<dbReference type="OrthoDB" id="9808049at2"/>
<reference evidence="8 9" key="1">
    <citation type="submission" date="2019-07" db="EMBL/GenBank/DDBJ databases">
        <title>Whole genome shotgun sequence of Cellulomonas aerilata NBRC 106308.</title>
        <authorList>
            <person name="Hosoyama A."/>
            <person name="Uohara A."/>
            <person name="Ohji S."/>
            <person name="Ichikawa N."/>
        </authorList>
    </citation>
    <scope>NUCLEOTIDE SEQUENCE [LARGE SCALE GENOMIC DNA]</scope>
    <source>
        <strain evidence="8 9">NBRC 106308</strain>
    </source>
</reference>
<proteinExistence type="inferred from homology"/>
<evidence type="ECO:0008006" key="10">
    <source>
        <dbReference type="Google" id="ProtNLM"/>
    </source>
</evidence>
<feature type="region of interest" description="Disordered" evidence="6">
    <location>
        <begin position="547"/>
        <end position="568"/>
    </location>
</feature>
<dbReference type="Proteomes" id="UP000321181">
    <property type="component" value="Unassembled WGS sequence"/>
</dbReference>
<organism evidence="8 9">
    <name type="scientific">Cellulomonas aerilata</name>
    <dbReference type="NCBI Taxonomy" id="515326"/>
    <lineage>
        <taxon>Bacteria</taxon>
        <taxon>Bacillati</taxon>
        <taxon>Actinomycetota</taxon>
        <taxon>Actinomycetes</taxon>
        <taxon>Micrococcales</taxon>
        <taxon>Cellulomonadaceae</taxon>
        <taxon>Cellulomonas</taxon>
    </lineage>
</organism>
<dbReference type="EMBL" id="BJYY01000016">
    <property type="protein sequence ID" value="GEO34952.1"/>
    <property type="molecule type" value="Genomic_DNA"/>
</dbReference>
<evidence type="ECO:0000256" key="2">
    <source>
        <dbReference type="ARBA" id="ARBA00010139"/>
    </source>
</evidence>
<dbReference type="InterPro" id="IPR036188">
    <property type="entry name" value="FAD/NAD-bd_sf"/>
</dbReference>
<evidence type="ECO:0000313" key="9">
    <source>
        <dbReference type="Proteomes" id="UP000321181"/>
    </source>
</evidence>
<evidence type="ECO:0000256" key="6">
    <source>
        <dbReference type="SAM" id="MobiDB-lite"/>
    </source>
</evidence>
<keyword evidence="5" id="KW-0560">Oxidoreductase</keyword>
<accession>A0A512DET2</accession>
<dbReference type="AlphaFoldDB" id="A0A512DET2"/>
<keyword evidence="7" id="KW-0472">Membrane</keyword>
<keyword evidence="7" id="KW-1133">Transmembrane helix</keyword>
<dbReference type="GO" id="GO:0004499">
    <property type="term" value="F:N,N-dimethylaniline monooxygenase activity"/>
    <property type="evidence" value="ECO:0007669"/>
    <property type="project" value="InterPro"/>
</dbReference>
<evidence type="ECO:0000256" key="1">
    <source>
        <dbReference type="ARBA" id="ARBA00009183"/>
    </source>
</evidence>
<keyword evidence="7" id="KW-0812">Transmembrane</keyword>
<feature type="compositionally biased region" description="Low complexity" evidence="6">
    <location>
        <begin position="550"/>
        <end position="568"/>
    </location>
</feature>
<dbReference type="RefSeq" id="WP_146905442.1">
    <property type="nucleotide sequence ID" value="NZ_BAAARM010000001.1"/>
</dbReference>
<dbReference type="PRINTS" id="PR00419">
    <property type="entry name" value="ADXRDTASE"/>
</dbReference>
<name>A0A512DET2_9CELL</name>
<dbReference type="InterPro" id="IPR020946">
    <property type="entry name" value="Flavin_mOase-like"/>
</dbReference>